<dbReference type="EMBL" id="BKCJ011576576">
    <property type="protein sequence ID" value="GFD42546.1"/>
    <property type="molecule type" value="Genomic_DNA"/>
</dbReference>
<gene>
    <name evidence="2" type="ORF">Tci_914515</name>
</gene>
<name>A0A699W9S2_TANCI</name>
<dbReference type="AlphaFoldDB" id="A0A699W9S2"/>
<feature type="non-terminal residue" evidence="2">
    <location>
        <position position="1"/>
    </location>
</feature>
<proteinExistence type="predicted"/>
<comment type="caution">
    <text evidence="2">The sequence shown here is derived from an EMBL/GenBank/DDBJ whole genome shotgun (WGS) entry which is preliminary data.</text>
</comment>
<reference evidence="2" key="1">
    <citation type="journal article" date="2019" name="Sci. Rep.">
        <title>Draft genome of Tanacetum cinerariifolium, the natural source of mosquito coil.</title>
        <authorList>
            <person name="Yamashiro T."/>
            <person name="Shiraishi A."/>
            <person name="Satake H."/>
            <person name="Nakayama K."/>
        </authorList>
    </citation>
    <scope>NUCLEOTIDE SEQUENCE</scope>
</reference>
<organism evidence="2">
    <name type="scientific">Tanacetum cinerariifolium</name>
    <name type="common">Dalmatian daisy</name>
    <name type="synonym">Chrysanthemum cinerariifolium</name>
    <dbReference type="NCBI Taxonomy" id="118510"/>
    <lineage>
        <taxon>Eukaryota</taxon>
        <taxon>Viridiplantae</taxon>
        <taxon>Streptophyta</taxon>
        <taxon>Embryophyta</taxon>
        <taxon>Tracheophyta</taxon>
        <taxon>Spermatophyta</taxon>
        <taxon>Magnoliopsida</taxon>
        <taxon>eudicotyledons</taxon>
        <taxon>Gunneridae</taxon>
        <taxon>Pentapetalae</taxon>
        <taxon>asterids</taxon>
        <taxon>campanulids</taxon>
        <taxon>Asterales</taxon>
        <taxon>Asteraceae</taxon>
        <taxon>Asteroideae</taxon>
        <taxon>Anthemideae</taxon>
        <taxon>Anthemidinae</taxon>
        <taxon>Tanacetum</taxon>
    </lineage>
</organism>
<feature type="compositionally biased region" description="Polar residues" evidence="1">
    <location>
        <begin position="1"/>
        <end position="10"/>
    </location>
</feature>
<protein>
    <submittedName>
        <fullName evidence="2">Uncharacterized protein</fullName>
    </submittedName>
</protein>
<evidence type="ECO:0000313" key="2">
    <source>
        <dbReference type="EMBL" id="GFD42546.1"/>
    </source>
</evidence>
<evidence type="ECO:0000256" key="1">
    <source>
        <dbReference type="SAM" id="MobiDB-lite"/>
    </source>
</evidence>
<sequence>AVTDALPSSSVDRRDEIPESERPPRKMSCLFTIWSSTVDFEARGQWIRDIGYGIRDTWIDPAEAVPAIAPTTV</sequence>
<accession>A0A699W9S2</accession>
<feature type="compositionally biased region" description="Basic and acidic residues" evidence="1">
    <location>
        <begin position="11"/>
        <end position="23"/>
    </location>
</feature>
<feature type="non-terminal residue" evidence="2">
    <location>
        <position position="73"/>
    </location>
</feature>
<feature type="region of interest" description="Disordered" evidence="1">
    <location>
        <begin position="1"/>
        <end position="23"/>
    </location>
</feature>